<sequence>MQRLNKNYRDNICIINDSEERQHLRSSANTRDLWTLGQVQCWALYLKNAQPHQLNVLLIRHVEP</sequence>
<dbReference type="EMBL" id="HACG01011924">
    <property type="protein sequence ID" value="CEK58789.1"/>
    <property type="molecule type" value="Transcribed_RNA"/>
</dbReference>
<proteinExistence type="predicted"/>
<reference evidence="1" key="1">
    <citation type="submission" date="2014-12" db="EMBL/GenBank/DDBJ databases">
        <title>Insight into the proteome of Arion vulgaris.</title>
        <authorList>
            <person name="Aradska J."/>
            <person name="Bulat T."/>
            <person name="Smidak R."/>
            <person name="Sarate P."/>
            <person name="Gangsoo J."/>
            <person name="Sialana F."/>
            <person name="Bilban M."/>
            <person name="Lubec G."/>
        </authorList>
    </citation>
    <scope>NUCLEOTIDE SEQUENCE</scope>
    <source>
        <tissue evidence="1">Skin</tissue>
    </source>
</reference>
<dbReference type="AlphaFoldDB" id="A0A0B6YR84"/>
<accession>A0A0B6YR84</accession>
<evidence type="ECO:0000313" key="1">
    <source>
        <dbReference type="EMBL" id="CEK58789.1"/>
    </source>
</evidence>
<protein>
    <submittedName>
        <fullName evidence="1">Uncharacterized protein</fullName>
    </submittedName>
</protein>
<organism evidence="1">
    <name type="scientific">Arion vulgaris</name>
    <dbReference type="NCBI Taxonomy" id="1028688"/>
    <lineage>
        <taxon>Eukaryota</taxon>
        <taxon>Metazoa</taxon>
        <taxon>Spiralia</taxon>
        <taxon>Lophotrochozoa</taxon>
        <taxon>Mollusca</taxon>
        <taxon>Gastropoda</taxon>
        <taxon>Heterobranchia</taxon>
        <taxon>Euthyneura</taxon>
        <taxon>Panpulmonata</taxon>
        <taxon>Eupulmonata</taxon>
        <taxon>Stylommatophora</taxon>
        <taxon>Helicina</taxon>
        <taxon>Arionoidea</taxon>
        <taxon>Arionidae</taxon>
        <taxon>Arion</taxon>
    </lineage>
</organism>
<name>A0A0B6YR84_9EUPU</name>
<gene>
    <name evidence="1" type="primary">ORF34199</name>
</gene>